<evidence type="ECO:0000313" key="1">
    <source>
        <dbReference type="EMBL" id="MFC4592427.1"/>
    </source>
</evidence>
<organism evidence="1 2">
    <name type="scientific">Sphaerisporangium corydalis</name>
    <dbReference type="NCBI Taxonomy" id="1441875"/>
    <lineage>
        <taxon>Bacteria</taxon>
        <taxon>Bacillati</taxon>
        <taxon>Actinomycetota</taxon>
        <taxon>Actinomycetes</taxon>
        <taxon>Streptosporangiales</taxon>
        <taxon>Streptosporangiaceae</taxon>
        <taxon>Sphaerisporangium</taxon>
    </lineage>
</organism>
<protein>
    <recommendedName>
        <fullName evidence="3">AAA+ ATPase domain-containing protein</fullName>
    </recommendedName>
</protein>
<keyword evidence="2" id="KW-1185">Reference proteome</keyword>
<dbReference type="Proteomes" id="UP001595891">
    <property type="component" value="Unassembled WGS sequence"/>
</dbReference>
<dbReference type="RefSeq" id="WP_262850151.1">
    <property type="nucleotide sequence ID" value="NZ_JANZYP010000097.1"/>
</dbReference>
<evidence type="ECO:0008006" key="3">
    <source>
        <dbReference type="Google" id="ProtNLM"/>
    </source>
</evidence>
<sequence>MPATLPAEGVDPADVHTAAELAAALKALVGDRSYSEVDRAVRGYGRLPKSTLGEAVNLGRPSENTLELILRACAVPREQWPGWKAAWERAHAEVPPGLAGLIRVEQADPRRLGVHAPIDAPQAVGDLPVYVSRDTDSDPRGIRALIGQAAERGGLVVLVGDSSVGKTRCAYEAIRALVPQWWLLHPADAEQVRQAAAVAPHQLVVWLDELQKFMGGPAGLTADTIRALLSGGSILISTIWPRRYDAYVALPQDSDPYAREREVLGLADIVHLGSRFSSSELERAQDAAQAGDRRIALALQSSDYGLTQVIAAAPQLIDRWRSADLYAAAILNAAIDATRIGVRSSLGTNLLRDAAPGYCDARQGHVQRSGV</sequence>
<evidence type="ECO:0000313" key="2">
    <source>
        <dbReference type="Proteomes" id="UP001595891"/>
    </source>
</evidence>
<gene>
    <name evidence="1" type="ORF">ACFO8L_40510</name>
</gene>
<reference evidence="2" key="1">
    <citation type="journal article" date="2019" name="Int. J. Syst. Evol. Microbiol.">
        <title>The Global Catalogue of Microorganisms (GCM) 10K type strain sequencing project: providing services to taxonomists for standard genome sequencing and annotation.</title>
        <authorList>
            <consortium name="The Broad Institute Genomics Platform"/>
            <consortium name="The Broad Institute Genome Sequencing Center for Infectious Disease"/>
            <person name="Wu L."/>
            <person name="Ma J."/>
        </authorList>
    </citation>
    <scope>NUCLEOTIDE SEQUENCE [LARGE SCALE GENOMIC DNA]</scope>
    <source>
        <strain evidence="2">CCUG 49560</strain>
    </source>
</reference>
<dbReference type="EMBL" id="JBHSFN010000050">
    <property type="protein sequence ID" value="MFC4592427.1"/>
    <property type="molecule type" value="Genomic_DNA"/>
</dbReference>
<accession>A0ABV9ERZ2</accession>
<comment type="caution">
    <text evidence="1">The sequence shown here is derived from an EMBL/GenBank/DDBJ whole genome shotgun (WGS) entry which is preliminary data.</text>
</comment>
<name>A0ABV9ERZ2_9ACTN</name>
<proteinExistence type="predicted"/>